<dbReference type="Pfam" id="PF12698">
    <property type="entry name" value="ABC2_membrane_3"/>
    <property type="match status" value="1"/>
</dbReference>
<name>A0A2T0TUC7_9ACTN</name>
<feature type="transmembrane region" description="Helical" evidence="6">
    <location>
        <begin position="359"/>
        <end position="378"/>
    </location>
</feature>
<dbReference type="Proteomes" id="UP000239210">
    <property type="component" value="Unassembled WGS sequence"/>
</dbReference>
<dbReference type="GO" id="GO:0005886">
    <property type="term" value="C:plasma membrane"/>
    <property type="evidence" value="ECO:0007669"/>
    <property type="project" value="UniProtKB-SubCell"/>
</dbReference>
<feature type="domain" description="ABC-2 type transporter transmembrane" evidence="7">
    <location>
        <begin position="37"/>
        <end position="373"/>
    </location>
</feature>
<evidence type="ECO:0000256" key="4">
    <source>
        <dbReference type="ARBA" id="ARBA00022989"/>
    </source>
</evidence>
<protein>
    <submittedName>
        <fullName evidence="8">ABC-2 type transport system permease protein</fullName>
    </submittedName>
</protein>
<sequence length="403" mass="41260">MTGLARSRSAPSGSPGSGALIRLVAAREVSTRLRDKTFLISSAVMLLIILGVLVFQVVLGSGSDERRIGVTGGSAALGPALEAQGDVLGLDVTVVDLADDDAARTAVETEDVDAAVLDGTGPDPELVVRESDSTLEALVSGAVSSLALGRVLAEAGVAPGDLPQVTVTALDQTSAADQQRTVVAIVGVVLLYSLIILFGQFVAQGVVEEKSSRVVELLLATVRPWQLLAGKIFGLGALGLAQIALIAVIGVGGALAFDVVDVPGDLIGTVGWVLFWYLLGYALFASLFAVAASLVSRQEDLASVVTPASLVLFVGFFIAIQAATNPSGTLAVVTSFVPGLSPMVMPVRQAAGEVAAWEVGLAVVLMLVATALVVRLGGRVYSGALLRTSGRTKIREALRAGRA</sequence>
<keyword evidence="5 6" id="KW-0472">Membrane</keyword>
<dbReference type="PANTHER" id="PTHR30294">
    <property type="entry name" value="MEMBRANE COMPONENT OF ABC TRANSPORTER YHHJ-RELATED"/>
    <property type="match status" value="1"/>
</dbReference>
<keyword evidence="2" id="KW-1003">Cell membrane</keyword>
<dbReference type="PANTHER" id="PTHR30294:SF29">
    <property type="entry name" value="MULTIDRUG ABC TRANSPORTER PERMEASE YBHS-RELATED"/>
    <property type="match status" value="1"/>
</dbReference>
<dbReference type="RefSeq" id="WP_106276850.1">
    <property type="nucleotide sequence ID" value="NZ_PVTG01000006.1"/>
</dbReference>
<dbReference type="GO" id="GO:0140359">
    <property type="term" value="F:ABC-type transporter activity"/>
    <property type="evidence" value="ECO:0007669"/>
    <property type="project" value="InterPro"/>
</dbReference>
<comment type="subcellular location">
    <subcellularLocation>
        <location evidence="1">Cell membrane</location>
        <topology evidence="1">Multi-pass membrane protein</topology>
    </subcellularLocation>
</comment>
<feature type="transmembrane region" description="Helical" evidence="6">
    <location>
        <begin position="182"/>
        <end position="203"/>
    </location>
</feature>
<evidence type="ECO:0000259" key="7">
    <source>
        <dbReference type="Pfam" id="PF12698"/>
    </source>
</evidence>
<evidence type="ECO:0000256" key="1">
    <source>
        <dbReference type="ARBA" id="ARBA00004651"/>
    </source>
</evidence>
<proteinExistence type="predicted"/>
<evidence type="ECO:0000256" key="2">
    <source>
        <dbReference type="ARBA" id="ARBA00022475"/>
    </source>
</evidence>
<dbReference type="InterPro" id="IPR051449">
    <property type="entry name" value="ABC-2_transporter_component"/>
</dbReference>
<evidence type="ECO:0000313" key="9">
    <source>
        <dbReference type="Proteomes" id="UP000239210"/>
    </source>
</evidence>
<keyword evidence="3 6" id="KW-0812">Transmembrane</keyword>
<dbReference type="AlphaFoldDB" id="A0A2T0TUC7"/>
<evidence type="ECO:0000256" key="5">
    <source>
        <dbReference type="ARBA" id="ARBA00023136"/>
    </source>
</evidence>
<dbReference type="EMBL" id="PVTG01000006">
    <property type="protein sequence ID" value="PRY49267.1"/>
    <property type="molecule type" value="Genomic_DNA"/>
</dbReference>
<keyword evidence="4 6" id="KW-1133">Transmembrane helix</keyword>
<evidence type="ECO:0000256" key="3">
    <source>
        <dbReference type="ARBA" id="ARBA00022692"/>
    </source>
</evidence>
<comment type="caution">
    <text evidence="8">The sequence shown here is derived from an EMBL/GenBank/DDBJ whole genome shotgun (WGS) entry which is preliminary data.</text>
</comment>
<organism evidence="8 9">
    <name type="scientific">Geodermatophilus tzadiensis</name>
    <dbReference type="NCBI Taxonomy" id="1137988"/>
    <lineage>
        <taxon>Bacteria</taxon>
        <taxon>Bacillati</taxon>
        <taxon>Actinomycetota</taxon>
        <taxon>Actinomycetes</taxon>
        <taxon>Geodermatophilales</taxon>
        <taxon>Geodermatophilaceae</taxon>
        <taxon>Geodermatophilus</taxon>
    </lineage>
</organism>
<evidence type="ECO:0000313" key="8">
    <source>
        <dbReference type="EMBL" id="PRY49267.1"/>
    </source>
</evidence>
<dbReference type="InterPro" id="IPR013525">
    <property type="entry name" value="ABC2_TM"/>
</dbReference>
<accession>A0A2T0TUC7</accession>
<evidence type="ECO:0000256" key="6">
    <source>
        <dbReference type="SAM" id="Phobius"/>
    </source>
</evidence>
<feature type="transmembrane region" description="Helical" evidence="6">
    <location>
        <begin position="269"/>
        <end position="295"/>
    </location>
</feature>
<feature type="transmembrane region" description="Helical" evidence="6">
    <location>
        <begin position="38"/>
        <end position="59"/>
    </location>
</feature>
<feature type="transmembrane region" description="Helical" evidence="6">
    <location>
        <begin position="232"/>
        <end position="257"/>
    </location>
</feature>
<gene>
    <name evidence="8" type="ORF">LY71_10641</name>
</gene>
<reference evidence="8 9" key="1">
    <citation type="submission" date="2018-03" db="EMBL/GenBank/DDBJ databases">
        <title>Genomic Encyclopedia of Archaeal and Bacterial Type Strains, Phase II (KMG-II): from individual species to whole genera.</title>
        <authorList>
            <person name="Goeker M."/>
        </authorList>
    </citation>
    <scope>NUCLEOTIDE SEQUENCE [LARGE SCALE GENOMIC DNA]</scope>
    <source>
        <strain evidence="8 9">DSM 45416</strain>
    </source>
</reference>
<keyword evidence="9" id="KW-1185">Reference proteome</keyword>
<feature type="transmembrane region" description="Helical" evidence="6">
    <location>
        <begin position="301"/>
        <end position="320"/>
    </location>
</feature>
<dbReference type="OrthoDB" id="3268959at2"/>